<dbReference type="CDD" id="cd00146">
    <property type="entry name" value="PKD"/>
    <property type="match status" value="1"/>
</dbReference>
<dbReference type="InterPro" id="IPR022409">
    <property type="entry name" value="PKD/Chitinase_dom"/>
</dbReference>
<dbReference type="SUPFAM" id="SSF49299">
    <property type="entry name" value="PKD domain"/>
    <property type="match status" value="1"/>
</dbReference>
<name>A0ABV7Z2R7_9DEIO</name>
<dbReference type="SUPFAM" id="SSF55797">
    <property type="entry name" value="PR-1-like"/>
    <property type="match status" value="1"/>
</dbReference>
<dbReference type="SMART" id="SM00089">
    <property type="entry name" value="PKD"/>
    <property type="match status" value="1"/>
</dbReference>
<feature type="domain" description="PKD" evidence="1">
    <location>
        <begin position="74"/>
        <end position="131"/>
    </location>
</feature>
<dbReference type="RefSeq" id="WP_322473769.1">
    <property type="nucleotide sequence ID" value="NZ_JBHRZG010000002.1"/>
</dbReference>
<dbReference type="InterPro" id="IPR035940">
    <property type="entry name" value="CAP_sf"/>
</dbReference>
<dbReference type="CDD" id="cd05379">
    <property type="entry name" value="CAP_bacterial"/>
    <property type="match status" value="1"/>
</dbReference>
<dbReference type="InterPro" id="IPR035986">
    <property type="entry name" value="PKD_dom_sf"/>
</dbReference>
<organism evidence="2 3">
    <name type="scientific">Deinococcus rufus</name>
    <dbReference type="NCBI Taxonomy" id="2136097"/>
    <lineage>
        <taxon>Bacteria</taxon>
        <taxon>Thermotogati</taxon>
        <taxon>Deinococcota</taxon>
        <taxon>Deinococci</taxon>
        <taxon>Deinococcales</taxon>
        <taxon>Deinococcaceae</taxon>
        <taxon>Deinococcus</taxon>
    </lineage>
</organism>
<dbReference type="Gene3D" id="3.40.33.10">
    <property type="entry name" value="CAP"/>
    <property type="match status" value="1"/>
</dbReference>
<dbReference type="EMBL" id="JBHRZG010000002">
    <property type="protein sequence ID" value="MFC3831677.1"/>
    <property type="molecule type" value="Genomic_DNA"/>
</dbReference>
<dbReference type="Pfam" id="PF18911">
    <property type="entry name" value="PKD_4"/>
    <property type="match status" value="1"/>
</dbReference>
<keyword evidence="3" id="KW-1185">Reference proteome</keyword>
<evidence type="ECO:0000313" key="3">
    <source>
        <dbReference type="Proteomes" id="UP001595803"/>
    </source>
</evidence>
<dbReference type="InterPro" id="IPR013783">
    <property type="entry name" value="Ig-like_fold"/>
</dbReference>
<dbReference type="Gene3D" id="2.60.40.10">
    <property type="entry name" value="Immunoglobulins"/>
    <property type="match status" value="1"/>
</dbReference>
<dbReference type="Proteomes" id="UP001595803">
    <property type="component" value="Unassembled WGS sequence"/>
</dbReference>
<dbReference type="Pfam" id="PF00188">
    <property type="entry name" value="CAP"/>
    <property type="match status" value="1"/>
</dbReference>
<proteinExistence type="predicted"/>
<gene>
    <name evidence="2" type="ORF">ACFOSB_02230</name>
</gene>
<sequence>MTPPGRSHRVPVPSDRSRFLSRHVRHAVVLGALLTATLPGAHGQGTPAPFKVGYTASAEGRAPLLVTFHATVQPTYRVDWTFGDGGTASGPQVQHTYYRSGVYTMQARLLDTSGRVVSRAQTTIDVQSSGPERSELTVLLGRGEVRLSAVDSVYYTPAAPTLLLDGQVVTGRAVRLSNGPHRAAAVGVTGSGQVQERAVTFTAAPFTGSVVFETEVLRLTNAARAQGWNCTTLRAGGPALPPLKQDATLDVAALAQSAGMATAGYFDHVSALDGSTPMRRVQAAGMAPAATAENIAAGHETPAQVVDGWLRSPGHCRNIMGAYSLIGLSYVNRPGTTYVRYWTQVFASP</sequence>
<dbReference type="PANTHER" id="PTHR31157:SF1">
    <property type="entry name" value="SCP DOMAIN-CONTAINING PROTEIN"/>
    <property type="match status" value="1"/>
</dbReference>
<dbReference type="PANTHER" id="PTHR31157">
    <property type="entry name" value="SCP DOMAIN-CONTAINING PROTEIN"/>
    <property type="match status" value="1"/>
</dbReference>
<accession>A0ABV7Z2R7</accession>
<dbReference type="InterPro" id="IPR014044">
    <property type="entry name" value="CAP_dom"/>
</dbReference>
<evidence type="ECO:0000313" key="2">
    <source>
        <dbReference type="EMBL" id="MFC3831677.1"/>
    </source>
</evidence>
<comment type="caution">
    <text evidence="2">The sequence shown here is derived from an EMBL/GenBank/DDBJ whole genome shotgun (WGS) entry which is preliminary data.</text>
</comment>
<evidence type="ECO:0000259" key="1">
    <source>
        <dbReference type="PROSITE" id="PS50093"/>
    </source>
</evidence>
<dbReference type="InterPro" id="IPR000601">
    <property type="entry name" value="PKD_dom"/>
</dbReference>
<dbReference type="PROSITE" id="PS50093">
    <property type="entry name" value="PKD"/>
    <property type="match status" value="1"/>
</dbReference>
<protein>
    <submittedName>
        <fullName evidence="2">CAP domain-containing protein</fullName>
    </submittedName>
</protein>
<reference evidence="3" key="1">
    <citation type="journal article" date="2019" name="Int. J. Syst. Evol. Microbiol.">
        <title>The Global Catalogue of Microorganisms (GCM) 10K type strain sequencing project: providing services to taxonomists for standard genome sequencing and annotation.</title>
        <authorList>
            <consortium name="The Broad Institute Genomics Platform"/>
            <consortium name="The Broad Institute Genome Sequencing Center for Infectious Disease"/>
            <person name="Wu L."/>
            <person name="Ma J."/>
        </authorList>
    </citation>
    <scope>NUCLEOTIDE SEQUENCE [LARGE SCALE GENOMIC DNA]</scope>
    <source>
        <strain evidence="3">CCTCC AB 2017081</strain>
    </source>
</reference>